<dbReference type="PROSITE" id="PS51504">
    <property type="entry name" value="H15"/>
    <property type="match status" value="1"/>
</dbReference>
<keyword evidence="4" id="KW-1185">Reference proteome</keyword>
<sequence>MPYRSAILAALEDLKDHQTGSPASSIRRRMLDRASAAVASSSSKARTGNTNNAAVVDSDVDDAVEAAWSTSSFRRSLNSLVRDGTLVRVGGGGSNYKLSDKRLMERARGLEAIAEERMEATAEDFRTSAAAMAAMAAAPCEAVPGGNVHDGGNLRHRHPREEPPKELPKRRTFHSKIKMGDADTVSAVVAPGEGTRMARRRDDDGMDTDDDRTDHHRAFVKIVPRRDIAMRGKVRVDSRY</sequence>
<evidence type="ECO:0000313" key="3">
    <source>
        <dbReference type="EMBL" id="KAL3780391.1"/>
    </source>
</evidence>
<feature type="domain" description="H15" evidence="2">
    <location>
        <begin position="1"/>
        <end position="100"/>
    </location>
</feature>
<evidence type="ECO:0000259" key="2">
    <source>
        <dbReference type="PROSITE" id="PS51504"/>
    </source>
</evidence>
<reference evidence="3 4" key="1">
    <citation type="submission" date="2024-10" db="EMBL/GenBank/DDBJ databases">
        <title>Updated reference genomes for cyclostephanoid diatoms.</title>
        <authorList>
            <person name="Roberts W.R."/>
            <person name="Alverson A.J."/>
        </authorList>
    </citation>
    <scope>NUCLEOTIDE SEQUENCE [LARGE SCALE GENOMIC DNA]</scope>
    <source>
        <strain evidence="3 4">AJA276-08</strain>
    </source>
</reference>
<evidence type="ECO:0000313" key="4">
    <source>
        <dbReference type="Proteomes" id="UP001530315"/>
    </source>
</evidence>
<evidence type="ECO:0000256" key="1">
    <source>
        <dbReference type="SAM" id="MobiDB-lite"/>
    </source>
</evidence>
<organism evidence="3 4">
    <name type="scientific">Stephanodiscus triporus</name>
    <dbReference type="NCBI Taxonomy" id="2934178"/>
    <lineage>
        <taxon>Eukaryota</taxon>
        <taxon>Sar</taxon>
        <taxon>Stramenopiles</taxon>
        <taxon>Ochrophyta</taxon>
        <taxon>Bacillariophyta</taxon>
        <taxon>Coscinodiscophyceae</taxon>
        <taxon>Thalassiosirophycidae</taxon>
        <taxon>Stephanodiscales</taxon>
        <taxon>Stephanodiscaceae</taxon>
        <taxon>Stephanodiscus</taxon>
    </lineage>
</organism>
<proteinExistence type="predicted"/>
<name>A0ABD3NZ15_9STRA</name>
<dbReference type="EMBL" id="JALLAZ020001115">
    <property type="protein sequence ID" value="KAL3780391.1"/>
    <property type="molecule type" value="Genomic_DNA"/>
</dbReference>
<dbReference type="InterPro" id="IPR005818">
    <property type="entry name" value="Histone_H1/H5_H15"/>
</dbReference>
<protein>
    <recommendedName>
        <fullName evidence="2">H15 domain-containing protein</fullName>
    </recommendedName>
</protein>
<gene>
    <name evidence="3" type="ORF">ACHAW5_006465</name>
</gene>
<dbReference type="Proteomes" id="UP001530315">
    <property type="component" value="Unassembled WGS sequence"/>
</dbReference>
<accession>A0ABD3NZ15</accession>
<feature type="region of interest" description="Disordered" evidence="1">
    <location>
        <begin position="190"/>
        <end position="213"/>
    </location>
</feature>
<dbReference type="AlphaFoldDB" id="A0ABD3NZ15"/>
<comment type="caution">
    <text evidence="3">The sequence shown here is derived from an EMBL/GenBank/DDBJ whole genome shotgun (WGS) entry which is preliminary data.</text>
</comment>